<dbReference type="AlphaFoldDB" id="A0A1M5XRA4"/>
<name>A0A1M5XRA4_9FIRM</name>
<dbReference type="EMBL" id="FQXV01000006">
    <property type="protein sequence ID" value="SHI02365.1"/>
    <property type="molecule type" value="Genomic_DNA"/>
</dbReference>
<dbReference type="PROSITE" id="PS51352">
    <property type="entry name" value="THIOREDOXIN_2"/>
    <property type="match status" value="1"/>
</dbReference>
<evidence type="ECO:0000313" key="2">
    <source>
        <dbReference type="EMBL" id="SHI02365.1"/>
    </source>
</evidence>
<accession>A0A1M5XRA4</accession>
<dbReference type="CDD" id="cd02947">
    <property type="entry name" value="TRX_family"/>
    <property type="match status" value="1"/>
</dbReference>
<protein>
    <submittedName>
        <fullName evidence="2">Glutaredoxin</fullName>
    </submittedName>
</protein>
<keyword evidence="3" id="KW-1185">Reference proteome</keyword>
<dbReference type="STRING" id="1123282.SAMN02745823_01971"/>
<gene>
    <name evidence="2" type="ORF">SAMN02745823_01971</name>
</gene>
<dbReference type="InterPro" id="IPR011767">
    <property type="entry name" value="GLR_AS"/>
</dbReference>
<evidence type="ECO:0000313" key="3">
    <source>
        <dbReference type="Proteomes" id="UP000183995"/>
    </source>
</evidence>
<dbReference type="PROSITE" id="PS51354">
    <property type="entry name" value="GLUTAREDOXIN_2"/>
    <property type="match status" value="1"/>
</dbReference>
<evidence type="ECO:0000259" key="1">
    <source>
        <dbReference type="PROSITE" id="PS51352"/>
    </source>
</evidence>
<dbReference type="RefSeq" id="WP_073078308.1">
    <property type="nucleotide sequence ID" value="NZ_FQXV01000006.1"/>
</dbReference>
<dbReference type="InterPro" id="IPR036249">
    <property type="entry name" value="Thioredoxin-like_sf"/>
</dbReference>
<proteinExistence type="predicted"/>
<dbReference type="InterPro" id="IPR013766">
    <property type="entry name" value="Thioredoxin_domain"/>
</dbReference>
<reference evidence="2 3" key="1">
    <citation type="submission" date="2016-11" db="EMBL/GenBank/DDBJ databases">
        <authorList>
            <person name="Jaros S."/>
            <person name="Januszkiewicz K."/>
            <person name="Wedrychowicz H."/>
        </authorList>
    </citation>
    <scope>NUCLEOTIDE SEQUENCE [LARGE SCALE GENOMIC DNA]</scope>
    <source>
        <strain evidence="2 3">DSM 10068</strain>
    </source>
</reference>
<dbReference type="OrthoDB" id="5348456at2"/>
<dbReference type="SUPFAM" id="SSF52833">
    <property type="entry name" value="Thioredoxin-like"/>
    <property type="match status" value="1"/>
</dbReference>
<dbReference type="PROSITE" id="PS00195">
    <property type="entry name" value="GLUTAREDOXIN_1"/>
    <property type="match status" value="1"/>
</dbReference>
<dbReference type="Pfam" id="PF00085">
    <property type="entry name" value="Thioredoxin"/>
    <property type="match status" value="1"/>
</dbReference>
<dbReference type="Gene3D" id="3.40.30.10">
    <property type="entry name" value="Glutaredoxin"/>
    <property type="match status" value="1"/>
</dbReference>
<sequence>MKDVLMFMTSWCPYCKKAFSMIDEVRGEKEAYKDVEIVTIDEDKERKYADTFDYYRVPTFYVDGEKVHEGAATIDNIRKVFELAVG</sequence>
<organism evidence="2 3">
    <name type="scientific">Sporobacter termitidis DSM 10068</name>
    <dbReference type="NCBI Taxonomy" id="1123282"/>
    <lineage>
        <taxon>Bacteria</taxon>
        <taxon>Bacillati</taxon>
        <taxon>Bacillota</taxon>
        <taxon>Clostridia</taxon>
        <taxon>Eubacteriales</taxon>
        <taxon>Oscillospiraceae</taxon>
        <taxon>Sporobacter</taxon>
    </lineage>
</organism>
<feature type="domain" description="Thioredoxin" evidence="1">
    <location>
        <begin position="1"/>
        <end position="86"/>
    </location>
</feature>
<dbReference type="Proteomes" id="UP000183995">
    <property type="component" value="Unassembled WGS sequence"/>
</dbReference>